<dbReference type="PANTHER" id="PTHR42801:SF4">
    <property type="entry name" value="AHPC_TSA FAMILY PROTEIN"/>
    <property type="match status" value="1"/>
</dbReference>
<evidence type="ECO:0000256" key="4">
    <source>
        <dbReference type="ARBA" id="ARBA00022559"/>
    </source>
</evidence>
<dbReference type="Gene3D" id="3.40.30.10">
    <property type="entry name" value="Glutaredoxin"/>
    <property type="match status" value="1"/>
</dbReference>
<dbReference type="STRING" id="415015.SAMN05660462_00511"/>
<dbReference type="InterPro" id="IPR000866">
    <property type="entry name" value="AhpC/TSA"/>
</dbReference>
<evidence type="ECO:0000256" key="3">
    <source>
        <dbReference type="ARBA" id="ARBA00013017"/>
    </source>
</evidence>
<accession>A0A1H3LG95</accession>
<evidence type="ECO:0000259" key="14">
    <source>
        <dbReference type="PROSITE" id="PS51352"/>
    </source>
</evidence>
<keyword evidence="16" id="KW-1185">Reference proteome</keyword>
<dbReference type="GO" id="GO:0034599">
    <property type="term" value="P:cellular response to oxidative stress"/>
    <property type="evidence" value="ECO:0007669"/>
    <property type="project" value="TreeGrafter"/>
</dbReference>
<keyword evidence="8" id="KW-0676">Redox-active center</keyword>
<sequence length="159" mass="18140">MSINTSMTGEKAPSFSLVSDMGKDILLSDFVGKKNVVLYFYPRDNTPGCTTEASEFKELHSEFEELDTIILGISKDSIKSHIKFSEKLELPFILLSDEDLKIHELYHVLKPKKLYGREYIGTERSTFVIDKEGIIRGEFRKVKASGHAMKVLEFINNNM</sequence>
<dbReference type="CDD" id="cd03017">
    <property type="entry name" value="PRX_BCP"/>
    <property type="match status" value="1"/>
</dbReference>
<dbReference type="AlphaFoldDB" id="A0A1H3LG95"/>
<evidence type="ECO:0000256" key="12">
    <source>
        <dbReference type="ARBA" id="ARBA00049091"/>
    </source>
</evidence>
<dbReference type="InterPro" id="IPR050924">
    <property type="entry name" value="Peroxiredoxin_BCP/PrxQ"/>
</dbReference>
<dbReference type="GO" id="GO:0045454">
    <property type="term" value="P:cell redox homeostasis"/>
    <property type="evidence" value="ECO:0007669"/>
    <property type="project" value="TreeGrafter"/>
</dbReference>
<gene>
    <name evidence="15" type="ORF">SAMN05660462_00511</name>
</gene>
<evidence type="ECO:0000256" key="7">
    <source>
        <dbReference type="ARBA" id="ARBA00023157"/>
    </source>
</evidence>
<dbReference type="GO" id="GO:0008379">
    <property type="term" value="F:thioredoxin peroxidase activity"/>
    <property type="evidence" value="ECO:0007669"/>
    <property type="project" value="TreeGrafter"/>
</dbReference>
<evidence type="ECO:0000256" key="1">
    <source>
        <dbReference type="ARBA" id="ARBA00003330"/>
    </source>
</evidence>
<dbReference type="OrthoDB" id="9812811at2"/>
<keyword evidence="5" id="KW-0049">Antioxidant</keyword>
<feature type="active site" description="Cysteine sulfenic acid (-SOH) intermediate; for peroxidase activity" evidence="13">
    <location>
        <position position="49"/>
    </location>
</feature>
<dbReference type="PANTHER" id="PTHR42801">
    <property type="entry name" value="THIOREDOXIN-DEPENDENT PEROXIDE REDUCTASE"/>
    <property type="match status" value="1"/>
</dbReference>
<dbReference type="RefSeq" id="WP_091726775.1">
    <property type="nucleotide sequence ID" value="NZ_FNQE01000003.1"/>
</dbReference>
<protein>
    <recommendedName>
        <fullName evidence="3">thioredoxin-dependent peroxiredoxin</fullName>
        <ecNumber evidence="3">1.11.1.24</ecNumber>
    </recommendedName>
    <alternativeName>
        <fullName evidence="11">Bacterioferritin comigratory protein</fullName>
    </alternativeName>
    <alternativeName>
        <fullName evidence="9">Thioredoxin peroxidase</fullName>
    </alternativeName>
</protein>
<evidence type="ECO:0000256" key="6">
    <source>
        <dbReference type="ARBA" id="ARBA00023002"/>
    </source>
</evidence>
<evidence type="ECO:0000313" key="15">
    <source>
        <dbReference type="EMBL" id="SDY62974.1"/>
    </source>
</evidence>
<evidence type="ECO:0000256" key="5">
    <source>
        <dbReference type="ARBA" id="ARBA00022862"/>
    </source>
</evidence>
<dbReference type="FunFam" id="3.40.30.10:FF:000007">
    <property type="entry name" value="Thioredoxin-dependent thiol peroxidase"/>
    <property type="match status" value="1"/>
</dbReference>
<comment type="similarity">
    <text evidence="10">Belongs to the peroxiredoxin family. BCP/PrxQ subfamily.</text>
</comment>
<evidence type="ECO:0000256" key="13">
    <source>
        <dbReference type="PIRSR" id="PIRSR000239-1"/>
    </source>
</evidence>
<dbReference type="Pfam" id="PF00578">
    <property type="entry name" value="AhpC-TSA"/>
    <property type="match status" value="1"/>
</dbReference>
<comment type="subunit">
    <text evidence="2">Monomer.</text>
</comment>
<keyword evidence="6" id="KW-0560">Oxidoreductase</keyword>
<comment type="function">
    <text evidence="1">Thiol-specific peroxidase that catalyzes the reduction of hydrogen peroxide and organic hydroperoxides to water and alcohols, respectively. Plays a role in cell protection against oxidative stress by detoxifying peroxides and as sensor of hydrogen peroxide-mediated signaling events.</text>
</comment>
<evidence type="ECO:0000256" key="11">
    <source>
        <dbReference type="ARBA" id="ARBA00041373"/>
    </source>
</evidence>
<keyword evidence="7" id="KW-1015">Disulfide bond</keyword>
<dbReference type="InterPro" id="IPR024706">
    <property type="entry name" value="Peroxiredoxin_AhpC-typ"/>
</dbReference>
<evidence type="ECO:0000256" key="9">
    <source>
        <dbReference type="ARBA" id="ARBA00032824"/>
    </source>
</evidence>
<evidence type="ECO:0000256" key="10">
    <source>
        <dbReference type="ARBA" id="ARBA00038489"/>
    </source>
</evidence>
<dbReference type="EC" id="1.11.1.24" evidence="3"/>
<reference evidence="15 16" key="1">
    <citation type="submission" date="2016-10" db="EMBL/GenBank/DDBJ databases">
        <authorList>
            <person name="de Groot N.N."/>
        </authorList>
    </citation>
    <scope>NUCLEOTIDE SEQUENCE [LARGE SCALE GENOMIC DNA]</scope>
    <source>
        <strain evidence="15 16">DSM 21650</strain>
    </source>
</reference>
<comment type="catalytic activity">
    <reaction evidence="12">
        <text>a hydroperoxide + [thioredoxin]-dithiol = an alcohol + [thioredoxin]-disulfide + H2O</text>
        <dbReference type="Rhea" id="RHEA:62620"/>
        <dbReference type="Rhea" id="RHEA-COMP:10698"/>
        <dbReference type="Rhea" id="RHEA-COMP:10700"/>
        <dbReference type="ChEBI" id="CHEBI:15377"/>
        <dbReference type="ChEBI" id="CHEBI:29950"/>
        <dbReference type="ChEBI" id="CHEBI:30879"/>
        <dbReference type="ChEBI" id="CHEBI:35924"/>
        <dbReference type="ChEBI" id="CHEBI:50058"/>
        <dbReference type="EC" id="1.11.1.24"/>
    </reaction>
</comment>
<proteinExistence type="inferred from homology"/>
<organism evidence="15 16">
    <name type="scientific">Proteiniborus ethanoligenes</name>
    <dbReference type="NCBI Taxonomy" id="415015"/>
    <lineage>
        <taxon>Bacteria</taxon>
        <taxon>Bacillati</taxon>
        <taxon>Bacillota</taxon>
        <taxon>Clostridia</taxon>
        <taxon>Eubacteriales</taxon>
        <taxon>Proteiniborus</taxon>
    </lineage>
</organism>
<keyword evidence="4" id="KW-0575">Peroxidase</keyword>
<evidence type="ECO:0000313" key="16">
    <source>
        <dbReference type="Proteomes" id="UP000198625"/>
    </source>
</evidence>
<dbReference type="SUPFAM" id="SSF52833">
    <property type="entry name" value="Thioredoxin-like"/>
    <property type="match status" value="1"/>
</dbReference>
<name>A0A1H3LG95_9FIRM</name>
<dbReference type="EMBL" id="FNQE01000003">
    <property type="protein sequence ID" value="SDY62974.1"/>
    <property type="molecule type" value="Genomic_DNA"/>
</dbReference>
<dbReference type="InterPro" id="IPR036249">
    <property type="entry name" value="Thioredoxin-like_sf"/>
</dbReference>
<dbReference type="GO" id="GO:0005737">
    <property type="term" value="C:cytoplasm"/>
    <property type="evidence" value="ECO:0007669"/>
    <property type="project" value="TreeGrafter"/>
</dbReference>
<dbReference type="PROSITE" id="PS51352">
    <property type="entry name" value="THIOREDOXIN_2"/>
    <property type="match status" value="1"/>
</dbReference>
<dbReference type="Proteomes" id="UP000198625">
    <property type="component" value="Unassembled WGS sequence"/>
</dbReference>
<evidence type="ECO:0000256" key="2">
    <source>
        <dbReference type="ARBA" id="ARBA00011245"/>
    </source>
</evidence>
<dbReference type="PIRSF" id="PIRSF000239">
    <property type="entry name" value="AHPC"/>
    <property type="match status" value="1"/>
</dbReference>
<evidence type="ECO:0000256" key="8">
    <source>
        <dbReference type="ARBA" id="ARBA00023284"/>
    </source>
</evidence>
<feature type="domain" description="Thioredoxin" evidence="14">
    <location>
        <begin position="6"/>
        <end position="159"/>
    </location>
</feature>
<dbReference type="InterPro" id="IPR013766">
    <property type="entry name" value="Thioredoxin_domain"/>
</dbReference>